<protein>
    <submittedName>
        <fullName evidence="15">TonB-dependent heme/hemoglobin receptor family protein</fullName>
    </submittedName>
</protein>
<evidence type="ECO:0000256" key="1">
    <source>
        <dbReference type="ARBA" id="ARBA00004571"/>
    </source>
</evidence>
<dbReference type="EMBL" id="AFBQ01000050">
    <property type="protein sequence ID" value="EHY32168.1"/>
    <property type="molecule type" value="Genomic_DNA"/>
</dbReference>
<dbReference type="CDD" id="cd01347">
    <property type="entry name" value="ligand_gated_channel"/>
    <property type="match status" value="1"/>
</dbReference>
<gene>
    <name evidence="15" type="ORF">HMPREF9440_00444</name>
</gene>
<organism evidence="15 16">
    <name type="scientific">Sutterella parvirubra YIT 11816</name>
    <dbReference type="NCBI Taxonomy" id="762967"/>
    <lineage>
        <taxon>Bacteria</taxon>
        <taxon>Pseudomonadati</taxon>
        <taxon>Pseudomonadota</taxon>
        <taxon>Betaproteobacteria</taxon>
        <taxon>Burkholderiales</taxon>
        <taxon>Sutterellaceae</taxon>
        <taxon>Sutterella</taxon>
    </lineage>
</organism>
<comment type="similarity">
    <text evidence="2 10 11">Belongs to the TonB-dependent receptor family.</text>
</comment>
<evidence type="ECO:0000256" key="6">
    <source>
        <dbReference type="ARBA" id="ARBA00023077"/>
    </source>
</evidence>
<evidence type="ECO:0000313" key="16">
    <source>
        <dbReference type="Proteomes" id="UP000004956"/>
    </source>
</evidence>
<keyword evidence="12" id="KW-0732">Signal</keyword>
<comment type="subcellular location">
    <subcellularLocation>
        <location evidence="1 10">Cell outer membrane</location>
        <topology evidence="1 10">Multi-pass membrane protein</topology>
    </subcellularLocation>
</comment>
<dbReference type="InterPro" id="IPR036942">
    <property type="entry name" value="Beta-barrel_TonB_sf"/>
</dbReference>
<dbReference type="Pfam" id="PF00593">
    <property type="entry name" value="TonB_dep_Rec_b-barrel"/>
    <property type="match status" value="1"/>
</dbReference>
<accession>H3KCJ2</accession>
<evidence type="ECO:0000256" key="12">
    <source>
        <dbReference type="SAM" id="SignalP"/>
    </source>
</evidence>
<comment type="caution">
    <text evidence="15">The sequence shown here is derived from an EMBL/GenBank/DDBJ whole genome shotgun (WGS) entry which is preliminary data.</text>
</comment>
<evidence type="ECO:0000256" key="11">
    <source>
        <dbReference type="RuleBase" id="RU003357"/>
    </source>
</evidence>
<evidence type="ECO:0000256" key="9">
    <source>
        <dbReference type="ARBA" id="ARBA00023237"/>
    </source>
</evidence>
<dbReference type="OrthoDB" id="9764669at2"/>
<feature type="signal peptide" evidence="12">
    <location>
        <begin position="1"/>
        <end position="37"/>
    </location>
</feature>
<keyword evidence="9 10" id="KW-0998">Cell outer membrane</keyword>
<dbReference type="PANTHER" id="PTHR30069:SF41">
    <property type="entry name" value="HEME_HEMOPEXIN UTILIZATION PROTEIN C"/>
    <property type="match status" value="1"/>
</dbReference>
<dbReference type="GO" id="GO:0044718">
    <property type="term" value="P:siderophore transmembrane transport"/>
    <property type="evidence" value="ECO:0007669"/>
    <property type="project" value="TreeGrafter"/>
</dbReference>
<dbReference type="GO" id="GO:0009279">
    <property type="term" value="C:cell outer membrane"/>
    <property type="evidence" value="ECO:0007669"/>
    <property type="project" value="UniProtKB-SubCell"/>
</dbReference>
<dbReference type="PATRIC" id="fig|762967.3.peg.374"/>
<feature type="chain" id="PRO_5003588822" evidence="12">
    <location>
        <begin position="38"/>
        <end position="701"/>
    </location>
</feature>
<dbReference type="InterPro" id="IPR037066">
    <property type="entry name" value="Plug_dom_sf"/>
</dbReference>
<keyword evidence="4 10" id="KW-1134">Transmembrane beta strand</keyword>
<proteinExistence type="inferred from homology"/>
<dbReference type="InterPro" id="IPR039426">
    <property type="entry name" value="TonB-dep_rcpt-like"/>
</dbReference>
<keyword evidence="8 15" id="KW-0675">Receptor</keyword>
<name>H3KCJ2_9BURK</name>
<evidence type="ECO:0000256" key="5">
    <source>
        <dbReference type="ARBA" id="ARBA00022692"/>
    </source>
</evidence>
<keyword evidence="3 10" id="KW-0813">Transport</keyword>
<dbReference type="RefSeq" id="WP_008540948.1">
    <property type="nucleotide sequence ID" value="NZ_JH604878.1"/>
</dbReference>
<dbReference type="Gene3D" id="2.40.170.20">
    <property type="entry name" value="TonB-dependent receptor, beta-barrel domain"/>
    <property type="match status" value="1"/>
</dbReference>
<reference evidence="15 16" key="1">
    <citation type="submission" date="2011-11" db="EMBL/GenBank/DDBJ databases">
        <authorList>
            <person name="Weinstock G."/>
            <person name="Sodergren E."/>
            <person name="Clifton S."/>
            <person name="Fulton L."/>
            <person name="Fulton B."/>
            <person name="Courtney L."/>
            <person name="Fronick C."/>
            <person name="Harrison M."/>
            <person name="Strong C."/>
            <person name="Farmer C."/>
            <person name="Delahaunty K."/>
            <person name="Markovic C."/>
            <person name="Hall O."/>
            <person name="Minx P."/>
            <person name="Tomlinson C."/>
            <person name="Mitreva M."/>
            <person name="Hou S."/>
            <person name="Chen J."/>
            <person name="Wollam A."/>
            <person name="Pepin K.H."/>
            <person name="Johnson M."/>
            <person name="Bhonagiri V."/>
            <person name="Zhang X."/>
            <person name="Suruliraj S."/>
            <person name="Warren W."/>
            <person name="Chinwalla A."/>
            <person name="Mardis E.R."/>
            <person name="Wilson R.K."/>
        </authorList>
    </citation>
    <scope>NUCLEOTIDE SEQUENCE [LARGE SCALE GENOMIC DNA]</scope>
    <source>
        <strain evidence="15 16">YIT 11816</strain>
    </source>
</reference>
<evidence type="ECO:0000256" key="8">
    <source>
        <dbReference type="ARBA" id="ARBA00023170"/>
    </source>
</evidence>
<dbReference type="InterPro" id="IPR000531">
    <property type="entry name" value="Beta-barrel_TonB"/>
</dbReference>
<feature type="domain" description="TonB-dependent receptor plug" evidence="14">
    <location>
        <begin position="75"/>
        <end position="182"/>
    </location>
</feature>
<dbReference type="PROSITE" id="PS52016">
    <property type="entry name" value="TONB_DEPENDENT_REC_3"/>
    <property type="match status" value="1"/>
</dbReference>
<keyword evidence="5 10" id="KW-0812">Transmembrane</keyword>
<evidence type="ECO:0000313" key="15">
    <source>
        <dbReference type="EMBL" id="EHY32168.1"/>
    </source>
</evidence>
<keyword evidence="7 10" id="KW-0472">Membrane</keyword>
<dbReference type="Proteomes" id="UP000004956">
    <property type="component" value="Unassembled WGS sequence"/>
</dbReference>
<feature type="domain" description="TonB-dependent receptor-like beta-barrel" evidence="13">
    <location>
        <begin position="280"/>
        <end position="675"/>
    </location>
</feature>
<dbReference type="InterPro" id="IPR012910">
    <property type="entry name" value="Plug_dom"/>
</dbReference>
<dbReference type="AlphaFoldDB" id="H3KCJ2"/>
<dbReference type="Pfam" id="PF07715">
    <property type="entry name" value="Plug"/>
    <property type="match status" value="1"/>
</dbReference>
<evidence type="ECO:0000256" key="2">
    <source>
        <dbReference type="ARBA" id="ARBA00009810"/>
    </source>
</evidence>
<keyword evidence="16" id="KW-1185">Reference proteome</keyword>
<evidence type="ECO:0000256" key="10">
    <source>
        <dbReference type="PROSITE-ProRule" id="PRU01360"/>
    </source>
</evidence>
<sequence length="701" mass="76257">MTHFSHPADAAAPLRKTLLSTLLGTAFAAACATSAGAAAVLPAHAADAAQSDKADVALTVSDPVVVTASRVAVPLSEAVSSISVVTDRTIEEVGAATFGETLQMLPNVQVESADTPIFTKIRIRGSDQNQITYLVDGVRQDNLGYSGNRPAGIFIAPELVKQVEVRNGGGSALYGNGGIGGTVAVTTKSAEDFLQPGEKFGVFAKSAWSSAEQGWTKSAFLFGRESALDVLVAVTRTDAKDAKYSDGRGRRKNETDIGHTALLAKVSAVPTDELLLSLTYNYDDFSSFWRTDGDPVNYAFEQHRVTGALEYADDGFWDLKGRLQWTGAEFKLDQTISARGGDQGNHDDFTSWSGSLQNTNRFEAFGAHAVTYGFDASRTEQTSTAYYPWQSTPIPDGSRPDSHGFDAGVFIQDEVAVTDTVTVMPVLRWSWFKREADLGNHPSLTGNRLTPGVTVSWAPVEGVSLWTSAVSGYRPPILDEVYFNQAAIPGLTDAVVHANPDLKPEKSMNYEVGATANLGGLLAEADRLALRGALFWDDVRDFVNVRRWTDDDHVDHYRAENVGHVVRKGLEASADYQVDAWEVSLAYGLVHAENQETGRRVEGIAPQTVNARIARHVAPLDLDLWYRFRWEDASSVDRRRDSTYDAFATHAVGAVWAPRIPNFWDFTAGVAVENLTNEKFCYAGGSRGYARAVRFWVSGRF</sequence>
<dbReference type="GO" id="GO:0015344">
    <property type="term" value="F:siderophore uptake transmembrane transporter activity"/>
    <property type="evidence" value="ECO:0007669"/>
    <property type="project" value="TreeGrafter"/>
</dbReference>
<evidence type="ECO:0000256" key="4">
    <source>
        <dbReference type="ARBA" id="ARBA00022452"/>
    </source>
</evidence>
<keyword evidence="6 11" id="KW-0798">TonB box</keyword>
<evidence type="ECO:0000259" key="14">
    <source>
        <dbReference type="Pfam" id="PF07715"/>
    </source>
</evidence>
<evidence type="ECO:0000259" key="13">
    <source>
        <dbReference type="Pfam" id="PF00593"/>
    </source>
</evidence>
<evidence type="ECO:0000256" key="3">
    <source>
        <dbReference type="ARBA" id="ARBA00022448"/>
    </source>
</evidence>
<dbReference type="PANTHER" id="PTHR30069">
    <property type="entry name" value="TONB-DEPENDENT OUTER MEMBRANE RECEPTOR"/>
    <property type="match status" value="1"/>
</dbReference>
<dbReference type="STRING" id="762967.HMPREF9440_00444"/>
<dbReference type="SUPFAM" id="SSF56935">
    <property type="entry name" value="Porins"/>
    <property type="match status" value="1"/>
</dbReference>
<dbReference type="Gene3D" id="2.170.130.10">
    <property type="entry name" value="TonB-dependent receptor, plug domain"/>
    <property type="match status" value="1"/>
</dbReference>
<dbReference type="HOGENOM" id="CLU_008287_19_3_4"/>
<evidence type="ECO:0000256" key="7">
    <source>
        <dbReference type="ARBA" id="ARBA00023136"/>
    </source>
</evidence>